<gene>
    <name evidence="1" type="ORF">SAMN02745213_01350</name>
</gene>
<keyword evidence="2" id="KW-1185">Reference proteome</keyword>
<protein>
    <submittedName>
        <fullName evidence="1">Uncharacterized protein</fullName>
    </submittedName>
</protein>
<dbReference type="EMBL" id="FUXX01000020">
    <property type="protein sequence ID" value="SKA63043.1"/>
    <property type="molecule type" value="Genomic_DNA"/>
</dbReference>
<evidence type="ECO:0000313" key="2">
    <source>
        <dbReference type="Proteomes" id="UP000242432"/>
    </source>
</evidence>
<reference evidence="2" key="1">
    <citation type="submission" date="2017-02" db="EMBL/GenBank/DDBJ databases">
        <authorList>
            <person name="Varghese N."/>
            <person name="Submissions S."/>
        </authorList>
    </citation>
    <scope>NUCLEOTIDE SEQUENCE [LARGE SCALE GENOMIC DNA]</scope>
    <source>
        <strain evidence="2">DSM 3072</strain>
    </source>
</reference>
<proteinExistence type="predicted"/>
<dbReference type="RefSeq" id="WP_078928825.1">
    <property type="nucleotide sequence ID" value="NZ_FUXX01000020.1"/>
</dbReference>
<sequence length="256" mass="29298">MKSTLLNTNFILLCTVCYLIFNLTYAESYGMTYHQGSEMLDKLNSTYKAIKAWSEDNTRKANRLEKYFENENSREENNSNFQNKESWKEVYELNQNSLMLLEASYAFAKSTESAAGYSEDALRSDAWLKCLKSESCNFRKLNQMIDNDALSVCAHTKENAVKTQKMLLESIDKLNEFSMQSEESLGLNDSIDTLSKVNATQANALVQLTAQVSDLNRISTSEITKAHEKEQLKEKADELFLRNNNQTKSHHLDVTM</sequence>
<dbReference type="Proteomes" id="UP000242432">
    <property type="component" value="Unassembled WGS sequence"/>
</dbReference>
<dbReference type="AlphaFoldDB" id="A0A1T4VDT5"/>
<organism evidence="1 2">
    <name type="scientific">Succinivibrio dextrinosolvens DSM 3072</name>
    <dbReference type="NCBI Taxonomy" id="1123324"/>
    <lineage>
        <taxon>Bacteria</taxon>
        <taxon>Pseudomonadati</taxon>
        <taxon>Pseudomonadota</taxon>
        <taxon>Gammaproteobacteria</taxon>
        <taxon>Aeromonadales</taxon>
        <taxon>Succinivibrionaceae</taxon>
        <taxon>Succinivibrio</taxon>
    </lineage>
</organism>
<accession>A0A1T4VDT5</accession>
<dbReference type="STRING" id="83771.SAMN02910357_01015"/>
<name>A0A1T4VDT5_9GAMM</name>
<evidence type="ECO:0000313" key="1">
    <source>
        <dbReference type="EMBL" id="SKA63043.1"/>
    </source>
</evidence>